<feature type="non-terminal residue" evidence="1">
    <location>
        <position position="1"/>
    </location>
</feature>
<sequence length="98" mass="9489">GKAAGSIQVEAVVVGPHVVAARIGVVGGAIEVPAVGGGGVAGPGPQPGVGVSLRRRHVGPLARKGHYEVAGRRHGQGAGWAAGVAQKLGGRLAQRLAG</sequence>
<gene>
    <name evidence="1" type="ORF">Tci_922648</name>
</gene>
<proteinExistence type="predicted"/>
<accession>A0A699WUM5</accession>
<comment type="caution">
    <text evidence="1">The sequence shown here is derived from an EMBL/GenBank/DDBJ whole genome shotgun (WGS) entry which is preliminary data.</text>
</comment>
<dbReference type="EMBL" id="BKCJ011760373">
    <property type="protein sequence ID" value="GFD50679.1"/>
    <property type="molecule type" value="Genomic_DNA"/>
</dbReference>
<feature type="non-terminal residue" evidence="1">
    <location>
        <position position="98"/>
    </location>
</feature>
<reference evidence="1" key="1">
    <citation type="journal article" date="2019" name="Sci. Rep.">
        <title>Draft genome of Tanacetum cinerariifolium, the natural source of mosquito coil.</title>
        <authorList>
            <person name="Yamashiro T."/>
            <person name="Shiraishi A."/>
            <person name="Satake H."/>
            <person name="Nakayama K."/>
        </authorList>
    </citation>
    <scope>NUCLEOTIDE SEQUENCE</scope>
</reference>
<dbReference type="AlphaFoldDB" id="A0A699WUM5"/>
<evidence type="ECO:0000313" key="1">
    <source>
        <dbReference type="EMBL" id="GFD50679.1"/>
    </source>
</evidence>
<protein>
    <submittedName>
        <fullName evidence="1">Uncharacterized protein</fullName>
    </submittedName>
</protein>
<name>A0A699WUM5_TANCI</name>
<organism evidence="1">
    <name type="scientific">Tanacetum cinerariifolium</name>
    <name type="common">Dalmatian daisy</name>
    <name type="synonym">Chrysanthemum cinerariifolium</name>
    <dbReference type="NCBI Taxonomy" id="118510"/>
    <lineage>
        <taxon>Eukaryota</taxon>
        <taxon>Viridiplantae</taxon>
        <taxon>Streptophyta</taxon>
        <taxon>Embryophyta</taxon>
        <taxon>Tracheophyta</taxon>
        <taxon>Spermatophyta</taxon>
        <taxon>Magnoliopsida</taxon>
        <taxon>eudicotyledons</taxon>
        <taxon>Gunneridae</taxon>
        <taxon>Pentapetalae</taxon>
        <taxon>asterids</taxon>
        <taxon>campanulids</taxon>
        <taxon>Asterales</taxon>
        <taxon>Asteraceae</taxon>
        <taxon>Asteroideae</taxon>
        <taxon>Anthemideae</taxon>
        <taxon>Anthemidinae</taxon>
        <taxon>Tanacetum</taxon>
    </lineage>
</organism>